<sequence length="260" mass="28799">MSSKEQEYDDGVYSKTVNLPMACLPEFSKQVKNLVQEYYNGECKLEARVIFKGAGTVSKGNPSIGCLSSSLTSTNTSDSCLTSNTSKIRDPYANSQNDRMIKKVKDCISTASDGTFFNNQSEDIKATSRKKYHSTVEKNKSLISAGRSTSDVSCSTTTKPRKTFDKLRVYAHPDFMNSSTSETSLKSSSITSMKSKESFTNYDSSRSKTSNPVFDDVKLVFCPKADFNMFTDPKSLSSISFDSNGSPRRSSKGGRSRYRY</sequence>
<reference evidence="3" key="1">
    <citation type="submission" date="2017-02" db="UniProtKB">
        <authorList>
            <consortium name="WormBaseParasite"/>
        </authorList>
    </citation>
    <scope>IDENTIFICATION</scope>
</reference>
<dbReference type="AlphaFoldDB" id="A0A0N4ZIB8"/>
<evidence type="ECO:0000313" key="2">
    <source>
        <dbReference type="Proteomes" id="UP000038045"/>
    </source>
</evidence>
<feature type="region of interest" description="Disordered" evidence="1">
    <location>
        <begin position="230"/>
        <end position="260"/>
    </location>
</feature>
<dbReference type="Proteomes" id="UP000038045">
    <property type="component" value="Unplaced"/>
</dbReference>
<protein>
    <submittedName>
        <fullName evidence="3">Dentin sialophosphoprotein-like</fullName>
    </submittedName>
</protein>
<evidence type="ECO:0000313" key="3">
    <source>
        <dbReference type="WBParaSite" id="PTRK_0000767400.1"/>
    </source>
</evidence>
<feature type="compositionally biased region" description="Basic residues" evidence="1">
    <location>
        <begin position="249"/>
        <end position="260"/>
    </location>
</feature>
<organism evidence="2 3">
    <name type="scientific">Parastrongyloides trichosuri</name>
    <name type="common">Possum-specific nematode worm</name>
    <dbReference type="NCBI Taxonomy" id="131310"/>
    <lineage>
        <taxon>Eukaryota</taxon>
        <taxon>Metazoa</taxon>
        <taxon>Ecdysozoa</taxon>
        <taxon>Nematoda</taxon>
        <taxon>Chromadorea</taxon>
        <taxon>Rhabditida</taxon>
        <taxon>Tylenchina</taxon>
        <taxon>Panagrolaimomorpha</taxon>
        <taxon>Strongyloidoidea</taxon>
        <taxon>Strongyloididae</taxon>
        <taxon>Parastrongyloides</taxon>
    </lineage>
</organism>
<keyword evidence="2" id="KW-1185">Reference proteome</keyword>
<proteinExistence type="predicted"/>
<evidence type="ECO:0000256" key="1">
    <source>
        <dbReference type="SAM" id="MobiDB-lite"/>
    </source>
</evidence>
<dbReference type="WBParaSite" id="PTRK_0000767400.1">
    <property type="protein sequence ID" value="PTRK_0000767400.1"/>
    <property type="gene ID" value="PTRK_0000767400"/>
</dbReference>
<name>A0A0N4ZIB8_PARTI</name>
<accession>A0A0N4ZIB8</accession>